<accession>Q7UGY7</accession>
<protein>
    <submittedName>
        <fullName evidence="1">Uncharacterized protein</fullName>
    </submittedName>
</protein>
<dbReference type="KEGG" id="rba:RB4941"/>
<dbReference type="Proteomes" id="UP000001025">
    <property type="component" value="Chromosome"/>
</dbReference>
<dbReference type="EMBL" id="BX294141">
    <property type="protein sequence ID" value="CAD78192.1"/>
    <property type="molecule type" value="Genomic_DNA"/>
</dbReference>
<dbReference type="InParanoid" id="Q7UGY7"/>
<sequence length="173" mass="19324">MLQEEQLLRTCPSLLRSTRTCLLRASSSTSLLRTSTCTSRLLRTSSSSSTLLRTCSSSSLLRTSTCLLPRTSSSLLRPMCKAKVWLVCKDQGSFRSQKVLPRSLLQLNQRNSFVSDLNWKQRFTDTRASAVHEQCSFFYAHSAPSFSPGGKIQPKALELDRRHCCSSPQSAKS</sequence>
<dbReference type="HOGENOM" id="CLU_1546398_0_0_0"/>
<evidence type="ECO:0000313" key="1">
    <source>
        <dbReference type="EMBL" id="CAD78192.1"/>
    </source>
</evidence>
<dbReference type="EnsemblBacteria" id="CAD78192">
    <property type="protein sequence ID" value="CAD78192"/>
    <property type="gene ID" value="RB4941"/>
</dbReference>
<keyword evidence="2" id="KW-1185">Reference proteome</keyword>
<organism evidence="1 2">
    <name type="scientific">Rhodopirellula baltica (strain DSM 10527 / NCIMB 13988 / SH1)</name>
    <dbReference type="NCBI Taxonomy" id="243090"/>
    <lineage>
        <taxon>Bacteria</taxon>
        <taxon>Pseudomonadati</taxon>
        <taxon>Planctomycetota</taxon>
        <taxon>Planctomycetia</taxon>
        <taxon>Pirellulales</taxon>
        <taxon>Pirellulaceae</taxon>
        <taxon>Rhodopirellula</taxon>
    </lineage>
</organism>
<dbReference type="AlphaFoldDB" id="Q7UGY7"/>
<evidence type="ECO:0000313" key="2">
    <source>
        <dbReference type="Proteomes" id="UP000001025"/>
    </source>
</evidence>
<gene>
    <name evidence="1" type="ordered locus">RB4941</name>
</gene>
<proteinExistence type="predicted"/>
<name>Q7UGY7_RHOBA</name>
<reference evidence="1 2" key="1">
    <citation type="journal article" date="2003" name="Proc. Natl. Acad. Sci. U.S.A.">
        <title>Complete genome sequence of the marine planctomycete Pirellula sp. strain 1.</title>
        <authorList>
            <person name="Gloeckner F.O."/>
            <person name="Kube M."/>
            <person name="Bauer M."/>
            <person name="Teeling H."/>
            <person name="Lombardot T."/>
            <person name="Ludwig W."/>
            <person name="Gade D."/>
            <person name="Beck A."/>
            <person name="Borzym K."/>
            <person name="Heitmann K."/>
            <person name="Rabus R."/>
            <person name="Schlesner H."/>
            <person name="Amann R."/>
            <person name="Reinhardt R."/>
        </authorList>
    </citation>
    <scope>NUCLEOTIDE SEQUENCE [LARGE SCALE GENOMIC DNA]</scope>
    <source>
        <strain evidence="2">DSM 10527 / NCIMB 13988 / SH1</strain>
    </source>
</reference>